<dbReference type="GO" id="GO:0005179">
    <property type="term" value="F:hormone activity"/>
    <property type="evidence" value="ECO:0007669"/>
    <property type="project" value="UniProtKB-KW"/>
</dbReference>
<organism evidence="16 17">
    <name type="scientific">Poecilia reticulata</name>
    <name type="common">Guppy</name>
    <name type="synonym">Acanthophacelus reticulatus</name>
    <dbReference type="NCBI Taxonomy" id="8081"/>
    <lineage>
        <taxon>Eukaryota</taxon>
        <taxon>Metazoa</taxon>
        <taxon>Chordata</taxon>
        <taxon>Craniata</taxon>
        <taxon>Vertebrata</taxon>
        <taxon>Euteleostomi</taxon>
        <taxon>Actinopterygii</taxon>
        <taxon>Neopterygii</taxon>
        <taxon>Teleostei</taxon>
        <taxon>Neoteleostei</taxon>
        <taxon>Acanthomorphata</taxon>
        <taxon>Ovalentaria</taxon>
        <taxon>Atherinomorphae</taxon>
        <taxon>Cyprinodontiformes</taxon>
        <taxon>Poeciliidae</taxon>
        <taxon>Poeciliinae</taxon>
        <taxon>Poecilia</taxon>
    </lineage>
</organism>
<comment type="similarity">
    <text evidence="2">Belongs to the glycoprotein hormones subunit beta family.</text>
</comment>
<comment type="subcellular location">
    <subcellularLocation>
        <location evidence="1">Secreted</location>
    </subcellularLocation>
</comment>
<evidence type="ECO:0000256" key="3">
    <source>
        <dbReference type="ARBA" id="ARBA00022525"/>
    </source>
</evidence>
<evidence type="ECO:0000256" key="12">
    <source>
        <dbReference type="ARBA" id="ARBA00077521"/>
    </source>
</evidence>
<comment type="subunit">
    <text evidence="7">Heterodimer of a common alpha chain and a unique beta chain which confers biological specificity to thyrotropin, lutropin, follitropin and gonadotropin.</text>
</comment>
<evidence type="ECO:0000256" key="5">
    <source>
        <dbReference type="ARBA" id="ARBA00023157"/>
    </source>
</evidence>
<feature type="signal peptide" evidence="14">
    <location>
        <begin position="1"/>
        <end position="20"/>
    </location>
</feature>
<dbReference type="Gene3D" id="2.10.90.10">
    <property type="entry name" value="Cystine-knot cytokines"/>
    <property type="match status" value="1"/>
</dbReference>
<reference evidence="17" key="1">
    <citation type="submission" date="2013-11" db="EMBL/GenBank/DDBJ databases">
        <title>The genomic landscape of the Guanapo guppy.</title>
        <authorList>
            <person name="Kuenstner A."/>
            <person name="Dreyer C."/>
        </authorList>
    </citation>
    <scope>NUCLEOTIDE SEQUENCE</scope>
    <source>
        <strain evidence="17">Guanapo</strain>
    </source>
</reference>
<dbReference type="Pfam" id="PF00007">
    <property type="entry name" value="Cys_knot"/>
    <property type="match status" value="1"/>
</dbReference>
<keyword evidence="14" id="KW-0732">Signal</keyword>
<dbReference type="Bgee" id="ENSPREG00000011859">
    <property type="expression patterns" value="Expressed in head"/>
</dbReference>
<keyword evidence="3" id="KW-0964">Secreted</keyword>
<evidence type="ECO:0000256" key="1">
    <source>
        <dbReference type="ARBA" id="ARBA00004613"/>
    </source>
</evidence>
<name>A0A3P9P6R1_POERE</name>
<dbReference type="InterPro" id="IPR029034">
    <property type="entry name" value="Cystine-knot_cytokine"/>
</dbReference>
<feature type="domain" description="Glycoprotein hormone subunit beta" evidence="15">
    <location>
        <begin position="20"/>
        <end position="121"/>
    </location>
</feature>
<proteinExistence type="inferred from homology"/>
<keyword evidence="17" id="KW-1185">Reference proteome</keyword>
<dbReference type="AlphaFoldDB" id="A0A3P9P6R1"/>
<dbReference type="PANTHER" id="PTHR11515:SF5">
    <property type="entry name" value="THYROTROPIN SUBUNIT BETA"/>
    <property type="match status" value="1"/>
</dbReference>
<dbReference type="FunFam" id="2.10.90.10:FF:000007">
    <property type="entry name" value="Luteinizing hormone beta subunit"/>
    <property type="match status" value="1"/>
</dbReference>
<dbReference type="GO" id="GO:0005615">
    <property type="term" value="C:extracellular space"/>
    <property type="evidence" value="ECO:0007669"/>
    <property type="project" value="TreeGrafter"/>
</dbReference>
<dbReference type="Proteomes" id="UP000242638">
    <property type="component" value="Unassembled WGS sequence"/>
</dbReference>
<dbReference type="GO" id="GO:0005737">
    <property type="term" value="C:cytoplasm"/>
    <property type="evidence" value="ECO:0007669"/>
    <property type="project" value="TreeGrafter"/>
</dbReference>
<dbReference type="InterPro" id="IPR006208">
    <property type="entry name" value="Glyco_hormone_CN"/>
</dbReference>
<dbReference type="OMA" id="MCLPTEF"/>
<dbReference type="GeneTree" id="ENSGT00940000158152"/>
<feature type="chain" id="PRO_5018325293" description="Gonadotropin subunit beta-2" evidence="14">
    <location>
        <begin position="21"/>
        <end position="148"/>
    </location>
</feature>
<dbReference type="GO" id="GO:0007186">
    <property type="term" value="P:G protein-coupled receptor signaling pathway"/>
    <property type="evidence" value="ECO:0007669"/>
    <property type="project" value="TreeGrafter"/>
</dbReference>
<keyword evidence="5" id="KW-1015">Disulfide bond</keyword>
<evidence type="ECO:0000313" key="16">
    <source>
        <dbReference type="Ensembl" id="ENSPREP00000017541.1"/>
    </source>
</evidence>
<dbReference type="InterPro" id="IPR001545">
    <property type="entry name" value="Gonadotropin_bsu"/>
</dbReference>
<evidence type="ECO:0000313" key="17">
    <source>
        <dbReference type="Proteomes" id="UP000242638"/>
    </source>
</evidence>
<dbReference type="CDD" id="cd00069">
    <property type="entry name" value="GHB_like"/>
    <property type="match status" value="1"/>
</dbReference>
<evidence type="ECO:0000256" key="6">
    <source>
        <dbReference type="ARBA" id="ARBA00023180"/>
    </source>
</evidence>
<evidence type="ECO:0000256" key="4">
    <source>
        <dbReference type="ARBA" id="ARBA00022702"/>
    </source>
</evidence>
<evidence type="ECO:0000256" key="9">
    <source>
        <dbReference type="ARBA" id="ARBA00042284"/>
    </source>
</evidence>
<evidence type="ECO:0000256" key="10">
    <source>
        <dbReference type="ARBA" id="ARBA00042931"/>
    </source>
</evidence>
<accession>A0A3P9P6R1</accession>
<evidence type="ECO:0000256" key="13">
    <source>
        <dbReference type="ARBA" id="ARBA00081883"/>
    </source>
</evidence>
<evidence type="ECO:0000256" key="2">
    <source>
        <dbReference type="ARBA" id="ARBA00006552"/>
    </source>
</evidence>
<dbReference type="Ensembl" id="ENSPRET00000017727.1">
    <property type="protein sequence ID" value="ENSPREP00000017541.1"/>
    <property type="gene ID" value="ENSPREG00000011859.1"/>
</dbReference>
<keyword evidence="4" id="KW-0372">Hormone</keyword>
<dbReference type="SUPFAM" id="SSF57501">
    <property type="entry name" value="Cystine-knot cytokines"/>
    <property type="match status" value="1"/>
</dbReference>
<keyword evidence="6" id="KW-0325">Glycoprotein</keyword>
<evidence type="ECO:0000259" key="15">
    <source>
        <dbReference type="Pfam" id="PF00007"/>
    </source>
</evidence>
<protein>
    <recommendedName>
        <fullName evidence="11">Gonadotropin subunit beta-2</fullName>
    </recommendedName>
    <alternativeName>
        <fullName evidence="12">GTH-II-beta</fullName>
    </alternativeName>
    <alternativeName>
        <fullName evidence="13">Gonadotropin beta-II chain</fullName>
    </alternativeName>
    <alternativeName>
        <fullName evidence="9">Thyroid-stimulating hormone subunit beta</fullName>
    </alternativeName>
    <alternativeName>
        <fullName evidence="10">Thyrotropin beta chain</fullName>
    </alternativeName>
    <alternativeName>
        <fullName evidence="8">Thyrotropin subunit beta</fullName>
    </alternativeName>
</protein>
<sequence>METSAFSCWVLFLLIYPVVPMCLPTEFTLFVEKPECDYCVAINTTICMGVCFTRDSNMRDIFRSRFVVQRSCTYDKVEYRTVILPGCAIDSNPAYTYPVAISCHCGACRTERDECTRRVYSYDANCAKPVRRHRFHTLSSRLLLFTIK</sequence>
<reference evidence="16" key="2">
    <citation type="submission" date="2025-08" db="UniProtKB">
        <authorList>
            <consortium name="Ensembl"/>
        </authorList>
    </citation>
    <scope>IDENTIFICATION</scope>
    <source>
        <strain evidence="16">Guanapo</strain>
    </source>
</reference>
<evidence type="ECO:0000256" key="7">
    <source>
        <dbReference type="ARBA" id="ARBA00038688"/>
    </source>
</evidence>
<dbReference type="GO" id="GO:0010817">
    <property type="term" value="P:regulation of hormone levels"/>
    <property type="evidence" value="ECO:0007669"/>
    <property type="project" value="UniProtKB-ARBA"/>
</dbReference>
<dbReference type="SMART" id="SM00068">
    <property type="entry name" value="GHB"/>
    <property type="match status" value="1"/>
</dbReference>
<dbReference type="STRING" id="8081.ENSPREP00000017541"/>
<evidence type="ECO:0000256" key="8">
    <source>
        <dbReference type="ARBA" id="ARBA00039483"/>
    </source>
</evidence>
<dbReference type="PANTHER" id="PTHR11515">
    <property type="entry name" value="GLYCOPROTEIN HORMONE BETA CHAIN"/>
    <property type="match status" value="1"/>
</dbReference>
<reference evidence="16" key="3">
    <citation type="submission" date="2025-09" db="UniProtKB">
        <authorList>
            <consortium name="Ensembl"/>
        </authorList>
    </citation>
    <scope>IDENTIFICATION</scope>
    <source>
        <strain evidence="16">Guanapo</strain>
    </source>
</reference>
<evidence type="ECO:0000256" key="14">
    <source>
        <dbReference type="SAM" id="SignalP"/>
    </source>
</evidence>
<evidence type="ECO:0000256" key="11">
    <source>
        <dbReference type="ARBA" id="ARBA00069434"/>
    </source>
</evidence>